<dbReference type="EMBL" id="PP079243">
    <property type="protein sequence ID" value="WVK89987.1"/>
    <property type="molecule type" value="Genomic_DNA"/>
</dbReference>
<accession>A0AAX4JGX8</accession>
<dbReference type="Proteomes" id="UP001432380">
    <property type="component" value="Segment"/>
</dbReference>
<organism evidence="1 2">
    <name type="scientific">Burkholderia phage vB_BpP_HN02</name>
    <dbReference type="NCBI Taxonomy" id="3116925"/>
    <lineage>
        <taxon>Viruses</taxon>
        <taxon>Duplodnaviria</taxon>
        <taxon>Heunggongvirae</taxon>
        <taxon>Uroviricota</taxon>
        <taxon>Caudoviricetes</taxon>
        <taxon>Schitoviridae</taxon>
    </lineage>
</organism>
<evidence type="ECO:0000313" key="1">
    <source>
        <dbReference type="EMBL" id="WVK89987.1"/>
    </source>
</evidence>
<name>A0AAX4JGX8_9CAUD</name>
<proteinExistence type="predicted"/>
<reference evidence="1" key="1">
    <citation type="submission" date="2024-01" db="EMBL/GenBank/DDBJ databases">
        <authorList>
            <person name="Zhu Q."/>
        </authorList>
    </citation>
    <scope>NUCLEOTIDE SEQUENCE</scope>
</reference>
<protein>
    <submittedName>
        <fullName evidence="1">Uncharacterized protein</fullName>
    </submittedName>
</protein>
<sequence length="56" mass="6326">MLTVDTGWGEFAFVTGRAQGFVFTTTSVLLRIVVAENAQATDFRWFWLTVTDLSHD</sequence>
<evidence type="ECO:0000313" key="2">
    <source>
        <dbReference type="Proteomes" id="UP001432380"/>
    </source>
</evidence>